<evidence type="ECO:0000259" key="2">
    <source>
        <dbReference type="Pfam" id="PF16778"/>
    </source>
</evidence>
<reference evidence="3 4" key="1">
    <citation type="submission" date="2021-01" db="EMBL/GenBank/DDBJ databases">
        <title>Antibiotic resistance and phylogeny of Pseudomonas spp. isolated over three decades from chicken meat in the Norwegian food chain.</title>
        <authorList>
            <person name="Moen B."/>
        </authorList>
    </citation>
    <scope>NUCLEOTIDE SEQUENCE [LARGE SCALE GENOMIC DNA]</scope>
    <source>
        <strain evidence="3 4">MF6766</strain>
    </source>
</reference>
<organism evidence="3 4">
    <name type="scientific">Pseudomonas haemolytica</name>
    <dbReference type="NCBI Taxonomy" id="2600065"/>
    <lineage>
        <taxon>Bacteria</taxon>
        <taxon>Pseudomonadati</taxon>
        <taxon>Pseudomonadota</taxon>
        <taxon>Gammaproteobacteria</taxon>
        <taxon>Pseudomonadales</taxon>
        <taxon>Pseudomonadaceae</taxon>
        <taxon>Pseudomonas</taxon>
    </lineage>
</organism>
<sequence length="149" mass="16718">MNSGTERVKTVYAKWVAEDGRFAFSSADNGGVEITDSHRQDLLDGETNGWRIAPDKTGKPVLVEPPPPSPEVLAAQARQWRDAEIESVKWLRERHRDEIDSQRPTTLTVKQSGELLDYVQALRDWPKDTGFPAVSSRPVPPAWIADQVQ</sequence>
<evidence type="ECO:0000313" key="3">
    <source>
        <dbReference type="EMBL" id="MBK3461643.1"/>
    </source>
</evidence>
<gene>
    <name evidence="3" type="ORF">JJD71_21475</name>
</gene>
<dbReference type="Pfam" id="PF16778">
    <property type="entry name" value="Phage_tail_APC"/>
    <property type="match status" value="1"/>
</dbReference>
<comment type="caution">
    <text evidence="3">The sequence shown here is derived from an EMBL/GenBank/DDBJ whole genome shotgun (WGS) entry which is preliminary data.</text>
</comment>
<feature type="region of interest" description="Disordered" evidence="1">
    <location>
        <begin position="129"/>
        <end position="149"/>
    </location>
</feature>
<dbReference type="EMBL" id="JAENSR010000006">
    <property type="protein sequence ID" value="MBK3461643.1"/>
    <property type="molecule type" value="Genomic_DNA"/>
</dbReference>
<dbReference type="InterPro" id="IPR031893">
    <property type="entry name" value="Phage_tail_APC"/>
</dbReference>
<dbReference type="RefSeq" id="WP_200657622.1">
    <property type="nucleotide sequence ID" value="NZ_JAENSR010000006.1"/>
</dbReference>
<name>A0ABS1GXE3_9PSED</name>
<proteinExistence type="predicted"/>
<evidence type="ECO:0000313" key="4">
    <source>
        <dbReference type="Proteomes" id="UP000620382"/>
    </source>
</evidence>
<dbReference type="Proteomes" id="UP000620382">
    <property type="component" value="Unassembled WGS sequence"/>
</dbReference>
<feature type="region of interest" description="Disordered" evidence="1">
    <location>
        <begin position="47"/>
        <end position="66"/>
    </location>
</feature>
<evidence type="ECO:0000256" key="1">
    <source>
        <dbReference type="SAM" id="MobiDB-lite"/>
    </source>
</evidence>
<accession>A0ABS1GXE3</accession>
<protein>
    <submittedName>
        <fullName evidence="3">Phage tail protein</fullName>
    </submittedName>
</protein>
<keyword evidence="4" id="KW-1185">Reference proteome</keyword>
<feature type="domain" description="Phage tail assembly chaperone-like" evidence="2">
    <location>
        <begin position="75"/>
        <end position="142"/>
    </location>
</feature>